<protein>
    <submittedName>
        <fullName evidence="1">Uncharacterized protein</fullName>
    </submittedName>
</protein>
<evidence type="ECO:0000313" key="2">
    <source>
        <dbReference type="Proteomes" id="UP000078407"/>
    </source>
</evidence>
<proteinExistence type="predicted"/>
<dbReference type="EMBL" id="LXEQ01000038">
    <property type="protein sequence ID" value="OAT27375.1"/>
    <property type="molecule type" value="Genomic_DNA"/>
</dbReference>
<dbReference type="Proteomes" id="UP000078407">
    <property type="component" value="Unassembled WGS sequence"/>
</dbReference>
<sequence>MQGNALSHFIVDHNEYIYSLRKQVESLDLPWLVESDTTYADAKEIELQGFDIIVVIPGLKFMFARRGFDKKKIIHLDYFSYSTKNVHVAIRRIKEVINSSGAL</sequence>
<comment type="caution">
    <text evidence="1">The sequence shown here is derived from an EMBL/GenBank/DDBJ whole genome shotgun (WGS) entry which is preliminary data.</text>
</comment>
<name>A0ABX2W859_9ENTR</name>
<accession>A0ABX2W859</accession>
<keyword evidence="2" id="KW-1185">Reference proteome</keyword>
<organism evidence="1 2">
    <name type="scientific">Buttiauxella ferragutiae ATCC 51602</name>
    <dbReference type="NCBI Taxonomy" id="1354252"/>
    <lineage>
        <taxon>Bacteria</taxon>
        <taxon>Pseudomonadati</taxon>
        <taxon>Pseudomonadota</taxon>
        <taxon>Gammaproteobacteria</taxon>
        <taxon>Enterobacterales</taxon>
        <taxon>Enterobacteriaceae</taxon>
        <taxon>Buttiauxella</taxon>
    </lineage>
</organism>
<evidence type="ECO:0000313" key="1">
    <source>
        <dbReference type="EMBL" id="OAT27375.1"/>
    </source>
</evidence>
<reference evidence="1 2" key="1">
    <citation type="submission" date="2016-04" db="EMBL/GenBank/DDBJ databases">
        <title>ATOL: Assembling a taxonomically balanced genome-scale reconstruction of the evolutionary history of the Enterobacteriaceae.</title>
        <authorList>
            <person name="Plunkett G.III."/>
            <person name="Neeno-Eckwall E.C."/>
            <person name="Glasner J.D."/>
            <person name="Perna N.T."/>
        </authorList>
    </citation>
    <scope>NUCLEOTIDE SEQUENCE [LARGE SCALE GENOMIC DNA]</scope>
    <source>
        <strain evidence="1 2">ATCC 51602</strain>
    </source>
</reference>
<gene>
    <name evidence="1" type="ORF">M976_02265</name>
</gene>